<dbReference type="Pfam" id="PF13837">
    <property type="entry name" value="Myb_DNA-bind_4"/>
    <property type="match status" value="1"/>
</dbReference>
<protein>
    <recommendedName>
        <fullName evidence="1">Myb/SANT-like DNA-binding domain-containing protein</fullName>
    </recommendedName>
</protein>
<proteinExistence type="predicted"/>
<dbReference type="InterPro" id="IPR044822">
    <property type="entry name" value="Myb_DNA-bind_4"/>
</dbReference>
<reference evidence="2" key="1">
    <citation type="submission" date="2022-08" db="UniProtKB">
        <authorList>
            <consortium name="EnsemblMetazoa"/>
        </authorList>
    </citation>
    <scope>IDENTIFICATION</scope>
    <source>
        <strain evidence="2">05x7-T-G4-1.051#20</strain>
    </source>
</reference>
<organism evidence="2 3">
    <name type="scientific">Magallana gigas</name>
    <name type="common">Pacific oyster</name>
    <name type="synonym">Crassostrea gigas</name>
    <dbReference type="NCBI Taxonomy" id="29159"/>
    <lineage>
        <taxon>Eukaryota</taxon>
        <taxon>Metazoa</taxon>
        <taxon>Spiralia</taxon>
        <taxon>Lophotrochozoa</taxon>
        <taxon>Mollusca</taxon>
        <taxon>Bivalvia</taxon>
        <taxon>Autobranchia</taxon>
        <taxon>Pteriomorphia</taxon>
        <taxon>Ostreida</taxon>
        <taxon>Ostreoidea</taxon>
        <taxon>Ostreidae</taxon>
        <taxon>Magallana</taxon>
    </lineage>
</organism>
<evidence type="ECO:0000259" key="1">
    <source>
        <dbReference type="Pfam" id="PF13837"/>
    </source>
</evidence>
<keyword evidence="3" id="KW-1185">Reference proteome</keyword>
<name>A0A8W8HR18_MAGGI</name>
<accession>A0A8W8HR18</accession>
<evidence type="ECO:0000313" key="2">
    <source>
        <dbReference type="EnsemblMetazoa" id="G10670.1:cds"/>
    </source>
</evidence>
<dbReference type="Gene3D" id="1.10.10.60">
    <property type="entry name" value="Homeodomain-like"/>
    <property type="match status" value="1"/>
</dbReference>
<dbReference type="Proteomes" id="UP000005408">
    <property type="component" value="Unassembled WGS sequence"/>
</dbReference>
<dbReference type="EnsemblMetazoa" id="G10670.1">
    <property type="protein sequence ID" value="G10670.1:cds"/>
    <property type="gene ID" value="G10670"/>
</dbReference>
<dbReference type="AlphaFoldDB" id="A0A8W8HR18"/>
<evidence type="ECO:0000313" key="3">
    <source>
        <dbReference type="Proteomes" id="UP000005408"/>
    </source>
</evidence>
<feature type="domain" description="Myb/SANT-like DNA-binding" evidence="1">
    <location>
        <begin position="121"/>
        <end position="181"/>
    </location>
</feature>
<sequence length="181" mass="20972">MAAFVGFLRRNDQQKRRLPCPRGVHDWQFRQGESTESQTNESESLFWNCRNCFRQIGGADGIKMAERQHILHGCSMCSMTFASMDRFYMHECAQRGSGISATADDLPDLSTTENGEVDGLWSKAPTLLLLSEYKNHKTALESCRLRKVALWTKIYEKLREKGYRYSEMQVSGRWKTLVRIY</sequence>